<keyword evidence="8" id="KW-0539">Nucleus</keyword>
<name>A0A0M8N488_ESCWE</name>
<dbReference type="OrthoDB" id="2359117at2759"/>
<dbReference type="InterPro" id="IPR013734">
    <property type="entry name" value="TF_Nrm1/Whi5"/>
</dbReference>
<comment type="caution">
    <text evidence="10">The sequence shown here is derived from an EMBL/GenBank/DDBJ whole genome shotgun (WGS) entry which is preliminary data.</text>
</comment>
<evidence type="ECO:0000256" key="7">
    <source>
        <dbReference type="ARBA" id="ARBA00023163"/>
    </source>
</evidence>
<evidence type="ECO:0000256" key="9">
    <source>
        <dbReference type="SAM" id="MobiDB-lite"/>
    </source>
</evidence>
<evidence type="ECO:0000313" key="11">
    <source>
        <dbReference type="Proteomes" id="UP000053831"/>
    </source>
</evidence>
<evidence type="ECO:0000256" key="2">
    <source>
        <dbReference type="ARBA" id="ARBA00004496"/>
    </source>
</evidence>
<accession>A0A0M8N488</accession>
<feature type="region of interest" description="Disordered" evidence="9">
    <location>
        <begin position="252"/>
        <end position="297"/>
    </location>
</feature>
<keyword evidence="7" id="KW-0804">Transcription</keyword>
<comment type="subcellular location">
    <subcellularLocation>
        <location evidence="2">Cytoplasm</location>
    </subcellularLocation>
    <subcellularLocation>
        <location evidence="1">Nucleus</location>
    </subcellularLocation>
</comment>
<feature type="compositionally biased region" description="Low complexity" evidence="9">
    <location>
        <begin position="18"/>
        <end position="41"/>
    </location>
</feature>
<evidence type="ECO:0000256" key="1">
    <source>
        <dbReference type="ARBA" id="ARBA00004123"/>
    </source>
</evidence>
<reference evidence="10 11" key="1">
    <citation type="submission" date="2015-07" db="EMBL/GenBank/DDBJ databases">
        <title>The genome of the fungus Escovopsis weberi, a specialized disease agent of ant agriculture.</title>
        <authorList>
            <person name="de Man T.J."/>
            <person name="Stajich J.E."/>
            <person name="Kubicek C.P."/>
            <person name="Chenthamara K."/>
            <person name="Atanasova L."/>
            <person name="Druzhinina I.S."/>
            <person name="Birnbaum S."/>
            <person name="Barribeau S.M."/>
            <person name="Teiling C."/>
            <person name="Suen G."/>
            <person name="Currie C."/>
            <person name="Gerardo N.M."/>
        </authorList>
    </citation>
    <scope>NUCLEOTIDE SEQUENCE [LARGE SCALE GENOMIC DNA]</scope>
</reference>
<dbReference type="STRING" id="150374.A0A0M8N488"/>
<dbReference type="PANTHER" id="PTHR28246">
    <property type="entry name" value="G1-SPECIFIC TRANSCRIPTIONAL REPRESSOR WHI5-RELATED"/>
    <property type="match status" value="1"/>
</dbReference>
<dbReference type="GO" id="GO:0000082">
    <property type="term" value="P:G1/S transition of mitotic cell cycle"/>
    <property type="evidence" value="ECO:0007669"/>
    <property type="project" value="InterPro"/>
</dbReference>
<feature type="compositionally biased region" description="Polar residues" evidence="9">
    <location>
        <begin position="451"/>
        <end position="460"/>
    </location>
</feature>
<evidence type="ECO:0000256" key="6">
    <source>
        <dbReference type="ARBA" id="ARBA00023015"/>
    </source>
</evidence>
<evidence type="ECO:0000256" key="3">
    <source>
        <dbReference type="ARBA" id="ARBA00006922"/>
    </source>
</evidence>
<feature type="region of interest" description="Disordered" evidence="9">
    <location>
        <begin position="1"/>
        <end position="117"/>
    </location>
</feature>
<evidence type="ECO:0000256" key="5">
    <source>
        <dbReference type="ARBA" id="ARBA00022491"/>
    </source>
</evidence>
<evidence type="ECO:0000256" key="4">
    <source>
        <dbReference type="ARBA" id="ARBA00022490"/>
    </source>
</evidence>
<feature type="compositionally biased region" description="Low complexity" evidence="9">
    <location>
        <begin position="84"/>
        <end position="102"/>
    </location>
</feature>
<organism evidence="10 11">
    <name type="scientific">Escovopsis weberi</name>
    <dbReference type="NCBI Taxonomy" id="150374"/>
    <lineage>
        <taxon>Eukaryota</taxon>
        <taxon>Fungi</taxon>
        <taxon>Dikarya</taxon>
        <taxon>Ascomycota</taxon>
        <taxon>Pezizomycotina</taxon>
        <taxon>Sordariomycetes</taxon>
        <taxon>Hypocreomycetidae</taxon>
        <taxon>Hypocreales</taxon>
        <taxon>Hypocreaceae</taxon>
        <taxon>Escovopsis</taxon>
    </lineage>
</organism>
<keyword evidence="5" id="KW-0678">Repressor</keyword>
<dbReference type="GO" id="GO:0003712">
    <property type="term" value="F:transcription coregulator activity"/>
    <property type="evidence" value="ECO:0007669"/>
    <property type="project" value="TreeGrafter"/>
</dbReference>
<dbReference type="InterPro" id="IPR039198">
    <property type="entry name" value="Srl3/Whi5"/>
</dbReference>
<dbReference type="Proteomes" id="UP000053831">
    <property type="component" value="Unassembled WGS sequence"/>
</dbReference>
<proteinExistence type="inferred from homology"/>
<dbReference type="Pfam" id="PF08528">
    <property type="entry name" value="Whi5"/>
    <property type="match status" value="1"/>
</dbReference>
<protein>
    <submittedName>
        <fullName evidence="10">Uncharacterized protein</fullName>
    </submittedName>
</protein>
<dbReference type="GO" id="GO:0005737">
    <property type="term" value="C:cytoplasm"/>
    <property type="evidence" value="ECO:0007669"/>
    <property type="project" value="UniProtKB-SubCell"/>
</dbReference>
<keyword evidence="4" id="KW-0963">Cytoplasm</keyword>
<keyword evidence="11" id="KW-1185">Reference proteome</keyword>
<dbReference type="EMBL" id="LGSR01000002">
    <property type="protein sequence ID" value="KOS22867.1"/>
    <property type="molecule type" value="Genomic_DNA"/>
</dbReference>
<feature type="compositionally biased region" description="Low complexity" evidence="9">
    <location>
        <begin position="403"/>
        <end position="420"/>
    </location>
</feature>
<dbReference type="AlphaFoldDB" id="A0A0M8N488"/>
<comment type="similarity">
    <text evidence="3">Belongs to the WHI5/NRM1 family.</text>
</comment>
<gene>
    <name evidence="10" type="ORF">ESCO_003694</name>
</gene>
<dbReference type="PANTHER" id="PTHR28246:SF1">
    <property type="entry name" value="G1-SPECIFIC TRANSCRIPTIONAL REPRESSOR WHI5-RELATED"/>
    <property type="match status" value="1"/>
</dbReference>
<sequence>MDPSMSGHDAALHHEHNNNTNTNNTTNPSSSGSTGSSNSIHQHQHHQHASLKWQHSDITDSATSSSQHTVPQSIANSQESNYTSSSDHAIASPASDHSSAADNTTTLPDPVARADECRDGSDRVNHLLHLSTIAAAQDRISLDAGPTSRGPRLHGEMRDSASGVPRNLSRGHARNMSAVSVASTSGSTIGELSAELKTRLSYAMVKVNLGLQTHSIEEVECLASQAASASPAPGVGGAGACASTLRGRQASSVSPDLALGPASSQGHFAQDARIQRRKSESPLPNAFTNKSSLAPPASIQATLSTPAARLHPRRNSTPRHAALLHSHSSAPHTPGYAVAHEAHHQFSSQPVRAPDSLYYASQTRNAREQDAVETLLFMSSPNNSANMKHAFSPLASPELSQLSAKSSSGARPGPSGAPRKSLPTHRPAAAVHKKSSGLLHPSDSPMALDSPQHSYYSPNRVTPRRRVRGNSTHLRSSLSLPVALGGGHSGARRVLRDEDIERMLDRVAAETADSSDDEDIQIPRLKNDVAGVMGIRG</sequence>
<feature type="region of interest" description="Disordered" evidence="9">
    <location>
        <begin position="395"/>
        <end position="474"/>
    </location>
</feature>
<evidence type="ECO:0000256" key="8">
    <source>
        <dbReference type="ARBA" id="ARBA00023242"/>
    </source>
</evidence>
<feature type="region of interest" description="Disordered" evidence="9">
    <location>
        <begin position="142"/>
        <end position="169"/>
    </location>
</feature>
<evidence type="ECO:0000313" key="10">
    <source>
        <dbReference type="EMBL" id="KOS22867.1"/>
    </source>
</evidence>
<dbReference type="GO" id="GO:0033309">
    <property type="term" value="C:SBF transcription complex"/>
    <property type="evidence" value="ECO:0007669"/>
    <property type="project" value="TreeGrafter"/>
</dbReference>
<keyword evidence="6" id="KW-0805">Transcription regulation</keyword>
<feature type="compositionally biased region" description="Polar residues" evidence="9">
    <location>
        <begin position="59"/>
        <end position="83"/>
    </location>
</feature>